<evidence type="ECO:0000313" key="3">
    <source>
        <dbReference type="Proteomes" id="UP000078550"/>
    </source>
</evidence>
<dbReference type="InterPro" id="IPR008780">
    <property type="entry name" value="Plasmodium_Vir"/>
</dbReference>
<name>A0A1A8YJM5_PLAOA</name>
<feature type="transmembrane region" description="Helical" evidence="1">
    <location>
        <begin position="277"/>
        <end position="296"/>
    </location>
</feature>
<dbReference type="AlphaFoldDB" id="A0A1A8YJM5"/>
<keyword evidence="1" id="KW-1133">Transmembrane helix</keyword>
<reference evidence="3" key="1">
    <citation type="submission" date="2016-05" db="EMBL/GenBank/DDBJ databases">
        <authorList>
            <person name="Naeem Raeece"/>
        </authorList>
    </citation>
    <scope>NUCLEOTIDE SEQUENCE [LARGE SCALE GENOMIC DNA]</scope>
</reference>
<keyword evidence="1" id="KW-0472">Membrane</keyword>
<gene>
    <name evidence="2" type="ORF">POVWA2_004640</name>
</gene>
<keyword evidence="1" id="KW-0812">Transmembrane</keyword>
<dbReference type="EMBL" id="FLRE01000019">
    <property type="protein sequence ID" value="SBT31536.1"/>
    <property type="molecule type" value="Genomic_DNA"/>
</dbReference>
<dbReference type="Pfam" id="PF05795">
    <property type="entry name" value="Plasmodium_Vir"/>
    <property type="match status" value="1"/>
</dbReference>
<dbReference type="Proteomes" id="UP000078550">
    <property type="component" value="Unassembled WGS sequence"/>
</dbReference>
<evidence type="ECO:0000313" key="2">
    <source>
        <dbReference type="EMBL" id="SBT31536.1"/>
    </source>
</evidence>
<evidence type="ECO:0000256" key="1">
    <source>
        <dbReference type="SAM" id="Phobius"/>
    </source>
</evidence>
<organism evidence="2 3">
    <name type="scientific">Plasmodium ovale wallikeri</name>
    <dbReference type="NCBI Taxonomy" id="864142"/>
    <lineage>
        <taxon>Eukaryota</taxon>
        <taxon>Sar</taxon>
        <taxon>Alveolata</taxon>
        <taxon>Apicomplexa</taxon>
        <taxon>Aconoidasida</taxon>
        <taxon>Haemosporida</taxon>
        <taxon>Plasmodiidae</taxon>
        <taxon>Plasmodium</taxon>
        <taxon>Plasmodium (Plasmodium)</taxon>
    </lineage>
</organism>
<accession>A0A1A8YJM5</accession>
<proteinExistence type="predicted"/>
<sequence length="351" mass="41088">MASSLDDLAKNEIYKGNQNFVKLFNVLDNACTNEDKGYTCESFEYTNIDQSFKSEVEKIFNILKRTKTKEDIYIKEKSLGNFNPCVYYKYWFYHKLISNNSEKIDINSLYETWNNNLSNIYGIFVERCKFHAKSLKDVNILKILYDHILFFYNTEQKNNIINEIKKCEFCNHLKNYIDSTFRKEEISCSDLSPYALCMEHKDHLKEIINLDQLFSLSCEKNTDIAHYHSSIVSHEQAKEATPGIHESGSEILSPLVDTSKHSYSQNTKGTNLADKNVIGGISVLGISFILFFLYKFTSFRSLIRRRTGWIRKMWKNPQENTDDFLLHDSETENTNSDNTQYNLTYTSVHNY</sequence>
<protein>
    <submittedName>
        <fullName evidence="2">PIR Superfamily Protein</fullName>
    </submittedName>
</protein>